<name>A0AAV7W4T7_PLEWA</name>
<organism evidence="2 3">
    <name type="scientific">Pleurodeles waltl</name>
    <name type="common">Iberian ribbed newt</name>
    <dbReference type="NCBI Taxonomy" id="8319"/>
    <lineage>
        <taxon>Eukaryota</taxon>
        <taxon>Metazoa</taxon>
        <taxon>Chordata</taxon>
        <taxon>Craniata</taxon>
        <taxon>Vertebrata</taxon>
        <taxon>Euteleostomi</taxon>
        <taxon>Amphibia</taxon>
        <taxon>Batrachia</taxon>
        <taxon>Caudata</taxon>
        <taxon>Salamandroidea</taxon>
        <taxon>Salamandridae</taxon>
        <taxon>Pleurodelinae</taxon>
        <taxon>Pleurodeles</taxon>
    </lineage>
</organism>
<proteinExistence type="predicted"/>
<sequence length="77" mass="7628">MITAAAGPQAEIQPQSGLAERDLPGLPSHCEAAEEIGGLALVIEDRSGGAGTRGREMFCPPGGPGLTAPDGALCKTG</sequence>
<dbReference type="EMBL" id="JANPWB010000002">
    <property type="protein sequence ID" value="KAJ1207867.1"/>
    <property type="molecule type" value="Genomic_DNA"/>
</dbReference>
<evidence type="ECO:0000313" key="2">
    <source>
        <dbReference type="EMBL" id="KAJ1207867.1"/>
    </source>
</evidence>
<dbReference type="AlphaFoldDB" id="A0AAV7W4T7"/>
<accession>A0AAV7W4T7</accession>
<evidence type="ECO:0000256" key="1">
    <source>
        <dbReference type="SAM" id="MobiDB-lite"/>
    </source>
</evidence>
<reference evidence="2" key="1">
    <citation type="journal article" date="2022" name="bioRxiv">
        <title>Sequencing and chromosome-scale assembly of the giantPleurodeles waltlgenome.</title>
        <authorList>
            <person name="Brown T."/>
            <person name="Elewa A."/>
            <person name="Iarovenko S."/>
            <person name="Subramanian E."/>
            <person name="Araus A.J."/>
            <person name="Petzold A."/>
            <person name="Susuki M."/>
            <person name="Suzuki K.-i.T."/>
            <person name="Hayashi T."/>
            <person name="Toyoda A."/>
            <person name="Oliveira C."/>
            <person name="Osipova E."/>
            <person name="Leigh N.D."/>
            <person name="Simon A."/>
            <person name="Yun M.H."/>
        </authorList>
    </citation>
    <scope>NUCLEOTIDE SEQUENCE</scope>
    <source>
        <strain evidence="2">20211129_DDA</strain>
        <tissue evidence="2">Liver</tissue>
    </source>
</reference>
<gene>
    <name evidence="2" type="ORF">NDU88_003257</name>
</gene>
<evidence type="ECO:0000313" key="3">
    <source>
        <dbReference type="Proteomes" id="UP001066276"/>
    </source>
</evidence>
<feature type="region of interest" description="Disordered" evidence="1">
    <location>
        <begin position="1"/>
        <end position="25"/>
    </location>
</feature>
<protein>
    <submittedName>
        <fullName evidence="2">Uncharacterized protein</fullName>
    </submittedName>
</protein>
<comment type="caution">
    <text evidence="2">The sequence shown here is derived from an EMBL/GenBank/DDBJ whole genome shotgun (WGS) entry which is preliminary data.</text>
</comment>
<keyword evidence="3" id="KW-1185">Reference proteome</keyword>
<feature type="region of interest" description="Disordered" evidence="1">
    <location>
        <begin position="50"/>
        <end position="77"/>
    </location>
</feature>
<dbReference type="Proteomes" id="UP001066276">
    <property type="component" value="Chromosome 1_2"/>
</dbReference>